<dbReference type="Proteomes" id="UP001597227">
    <property type="component" value="Unassembled WGS sequence"/>
</dbReference>
<gene>
    <name evidence="2" type="ORF">ACFSFW_21930</name>
</gene>
<dbReference type="EMBL" id="JBHUEK010000031">
    <property type="protein sequence ID" value="MFD1781322.1"/>
    <property type="molecule type" value="Genomic_DNA"/>
</dbReference>
<evidence type="ECO:0000259" key="1">
    <source>
        <dbReference type="PROSITE" id="PS51500"/>
    </source>
</evidence>
<keyword evidence="3" id="KW-1185">Reference proteome</keyword>
<organism evidence="2 3">
    <name type="scientific">Fredinandcohnia salidurans</name>
    <dbReference type="NCBI Taxonomy" id="2595041"/>
    <lineage>
        <taxon>Bacteria</taxon>
        <taxon>Bacillati</taxon>
        <taxon>Bacillota</taxon>
        <taxon>Bacilli</taxon>
        <taxon>Bacillales</taxon>
        <taxon>Bacillaceae</taxon>
        <taxon>Fredinandcohnia</taxon>
    </lineage>
</organism>
<feature type="domain" description="Sin" evidence="1">
    <location>
        <begin position="1"/>
        <end position="39"/>
    </location>
</feature>
<dbReference type="SUPFAM" id="SSF47406">
    <property type="entry name" value="SinR repressor dimerisation domain-like"/>
    <property type="match status" value="1"/>
</dbReference>
<dbReference type="Pfam" id="PF08671">
    <property type="entry name" value="SinI"/>
    <property type="match status" value="1"/>
</dbReference>
<reference evidence="3" key="1">
    <citation type="journal article" date="2019" name="Int. J. Syst. Evol. Microbiol.">
        <title>The Global Catalogue of Microorganisms (GCM) 10K type strain sequencing project: providing services to taxonomists for standard genome sequencing and annotation.</title>
        <authorList>
            <consortium name="The Broad Institute Genomics Platform"/>
            <consortium name="The Broad Institute Genome Sequencing Center for Infectious Disease"/>
            <person name="Wu L."/>
            <person name="Ma J."/>
        </authorList>
    </citation>
    <scope>NUCLEOTIDE SEQUENCE [LARGE SCALE GENOMIC DNA]</scope>
    <source>
        <strain evidence="3">CCUG 15531</strain>
    </source>
</reference>
<comment type="caution">
    <text evidence="2">The sequence shown here is derived from an EMBL/GenBank/DDBJ whole genome shotgun (WGS) entry which is preliminary data.</text>
</comment>
<accession>A0ABW4MTQ9</accession>
<sequence>MILTSVQETLDQEWVKLLVEAKNLGVTIEEVEAFFHTRQTIS</sequence>
<dbReference type="PROSITE" id="PS51500">
    <property type="entry name" value="SIN"/>
    <property type="match status" value="1"/>
</dbReference>
<evidence type="ECO:0000313" key="2">
    <source>
        <dbReference type="EMBL" id="MFD1781322.1"/>
    </source>
</evidence>
<name>A0ABW4MTQ9_9BACI</name>
<proteinExistence type="predicted"/>
<dbReference type="RefSeq" id="WP_099361895.1">
    <property type="nucleotide sequence ID" value="NZ_JBHUEK010000031.1"/>
</dbReference>
<protein>
    <submittedName>
        <fullName evidence="2">Anti-repressor SinI family protein</fullName>
    </submittedName>
</protein>
<dbReference type="InterPro" id="IPR010981">
    <property type="entry name" value="SinR/SinI_dimer_dom"/>
</dbReference>
<dbReference type="InterPro" id="IPR036281">
    <property type="entry name" value="SinR/SinI_dimer_dom_sf"/>
</dbReference>
<evidence type="ECO:0000313" key="3">
    <source>
        <dbReference type="Proteomes" id="UP001597227"/>
    </source>
</evidence>